<dbReference type="Proteomes" id="UP001610334">
    <property type="component" value="Unassembled WGS sequence"/>
</dbReference>
<sequence length="142" mass="16001">MLLREFNHLGASASCRPPAQVPTQAVHKAGSDICQWKQKACCFLVAVPYRSTQRGGEIEVFGLRKSTLKKQELYNLSMTLRRSMEKWCPAIGIQNINVGSFLNKQPSHLQVTISCGSKYWGPSFIIWSSNICSFLDKQLNHL</sequence>
<evidence type="ECO:0000313" key="1">
    <source>
        <dbReference type="EMBL" id="KAL2811882.1"/>
    </source>
</evidence>
<name>A0ABR4H8U6_9EURO</name>
<keyword evidence="2" id="KW-1185">Reference proteome</keyword>
<reference evidence="1 2" key="1">
    <citation type="submission" date="2024-07" db="EMBL/GenBank/DDBJ databases">
        <title>Section-level genome sequencing and comparative genomics of Aspergillus sections Usti and Cavernicolus.</title>
        <authorList>
            <consortium name="Lawrence Berkeley National Laboratory"/>
            <person name="Nybo J.L."/>
            <person name="Vesth T.C."/>
            <person name="Theobald S."/>
            <person name="Frisvad J.C."/>
            <person name="Larsen T.O."/>
            <person name="Kjaerboelling I."/>
            <person name="Rothschild-Mancinelli K."/>
            <person name="Lyhne E.K."/>
            <person name="Kogle M.E."/>
            <person name="Barry K."/>
            <person name="Clum A."/>
            <person name="Na H."/>
            <person name="Ledsgaard L."/>
            <person name="Lin J."/>
            <person name="Lipzen A."/>
            <person name="Kuo A."/>
            <person name="Riley R."/>
            <person name="Mondo S."/>
            <person name="Labutti K."/>
            <person name="Haridas S."/>
            <person name="Pangalinan J."/>
            <person name="Salamov A.A."/>
            <person name="Simmons B.A."/>
            <person name="Magnuson J.K."/>
            <person name="Chen J."/>
            <person name="Drula E."/>
            <person name="Henrissat B."/>
            <person name="Wiebenga A."/>
            <person name="Lubbers R.J."/>
            <person name="Gomes A.C."/>
            <person name="Makela M.R."/>
            <person name="Stajich J."/>
            <person name="Grigoriev I.V."/>
            <person name="Mortensen U.H."/>
            <person name="De Vries R.P."/>
            <person name="Baker S.E."/>
            <person name="Andersen M.R."/>
        </authorList>
    </citation>
    <scope>NUCLEOTIDE SEQUENCE [LARGE SCALE GENOMIC DNA]</scope>
    <source>
        <strain evidence="1 2">CBS 588.65</strain>
    </source>
</reference>
<protein>
    <submittedName>
        <fullName evidence="1">Uncharacterized protein</fullName>
    </submittedName>
</protein>
<accession>A0ABR4H8U6</accession>
<dbReference type="EMBL" id="JBFXLT010000053">
    <property type="protein sequence ID" value="KAL2811882.1"/>
    <property type="molecule type" value="Genomic_DNA"/>
</dbReference>
<evidence type="ECO:0000313" key="2">
    <source>
        <dbReference type="Proteomes" id="UP001610334"/>
    </source>
</evidence>
<proteinExistence type="predicted"/>
<comment type="caution">
    <text evidence="1">The sequence shown here is derived from an EMBL/GenBank/DDBJ whole genome shotgun (WGS) entry which is preliminary data.</text>
</comment>
<organism evidence="1 2">
    <name type="scientific">Aspergillus granulosus</name>
    <dbReference type="NCBI Taxonomy" id="176169"/>
    <lineage>
        <taxon>Eukaryota</taxon>
        <taxon>Fungi</taxon>
        <taxon>Dikarya</taxon>
        <taxon>Ascomycota</taxon>
        <taxon>Pezizomycotina</taxon>
        <taxon>Eurotiomycetes</taxon>
        <taxon>Eurotiomycetidae</taxon>
        <taxon>Eurotiales</taxon>
        <taxon>Aspergillaceae</taxon>
        <taxon>Aspergillus</taxon>
        <taxon>Aspergillus subgen. Nidulantes</taxon>
    </lineage>
</organism>
<gene>
    <name evidence="1" type="ORF">BJX63DRAFT_397994</name>
</gene>